<sequence length="437" mass="48252">MRGTRSSKAASADALKPKEALASKSKYSVTTKTGHASRIFIIPRKATADARIVTLPHPQNGQPSRYLACPETGIYEFTKVAAPRSSPRSWLLASTSIEEENQNSIDGAETTSSADLYVASHVDPLFILLPALVDAKVAKSSTEQKRLFLSSDDYFDRLPEDSSHLSEIIRWPKTRALLESRMAAICDTVDAGDESMFRVNETKLFSTIFSKANRLSTGGLPASVEERFVLKALEAPMKLRISNSLVGPVAEVIGATSEDTESVSTPKTESAESQSSTVTEILSAISQPSTATSSFSEEAPIDDAFTSAMTASPEIIQLQRLRVAFDFICASYIPLAIADRLKQSLADTTICKKDFSPLTTYKAELEKLRKEINATRPVDNFSRKRMRDEEEDEARLEKKRKLEEEKKRKATESRGVRDLKKVNTTGMKKLSSFFTKK</sequence>
<comment type="caution">
    <text evidence="1">The sequence shown here is derived from an EMBL/GenBank/DDBJ whole genome shotgun (WGS) entry which is preliminary data.</text>
</comment>
<gene>
    <name evidence="1" type="ORF">NQ176_g7944</name>
</gene>
<organism evidence="1 2">
    <name type="scientific">Zarea fungicola</name>
    <dbReference type="NCBI Taxonomy" id="93591"/>
    <lineage>
        <taxon>Eukaryota</taxon>
        <taxon>Fungi</taxon>
        <taxon>Dikarya</taxon>
        <taxon>Ascomycota</taxon>
        <taxon>Pezizomycotina</taxon>
        <taxon>Sordariomycetes</taxon>
        <taxon>Hypocreomycetidae</taxon>
        <taxon>Hypocreales</taxon>
        <taxon>Cordycipitaceae</taxon>
        <taxon>Zarea</taxon>
    </lineage>
</organism>
<evidence type="ECO:0000313" key="1">
    <source>
        <dbReference type="EMBL" id="KAJ2970936.1"/>
    </source>
</evidence>
<protein>
    <submittedName>
        <fullName evidence="1">Uncharacterized protein</fullName>
    </submittedName>
</protein>
<keyword evidence="2" id="KW-1185">Reference proteome</keyword>
<dbReference type="Proteomes" id="UP001143910">
    <property type="component" value="Unassembled WGS sequence"/>
</dbReference>
<name>A0ACC1MWF9_9HYPO</name>
<reference evidence="1" key="1">
    <citation type="submission" date="2022-08" db="EMBL/GenBank/DDBJ databases">
        <title>Genome Sequence of Lecanicillium fungicola.</title>
        <authorList>
            <person name="Buettner E."/>
        </authorList>
    </citation>
    <scope>NUCLEOTIDE SEQUENCE</scope>
    <source>
        <strain evidence="1">Babe33</strain>
    </source>
</reference>
<evidence type="ECO:0000313" key="2">
    <source>
        <dbReference type="Proteomes" id="UP001143910"/>
    </source>
</evidence>
<proteinExistence type="predicted"/>
<accession>A0ACC1MWF9</accession>
<dbReference type="EMBL" id="JANJQO010001440">
    <property type="protein sequence ID" value="KAJ2970936.1"/>
    <property type="molecule type" value="Genomic_DNA"/>
</dbReference>